<keyword evidence="9" id="KW-0961">Cell wall biogenesis/degradation</keyword>
<dbReference type="GO" id="GO:0071555">
    <property type="term" value="P:cell wall organization"/>
    <property type="evidence" value="ECO:0007669"/>
    <property type="project" value="UniProtKB-KW"/>
</dbReference>
<dbReference type="InterPro" id="IPR000291">
    <property type="entry name" value="D-Ala_lig_Van_CS"/>
</dbReference>
<dbReference type="RefSeq" id="WP_185447199.1">
    <property type="nucleotide sequence ID" value="NZ_CP043661.1"/>
</dbReference>
<dbReference type="EMBL" id="CP043661">
    <property type="protein sequence ID" value="QNE18222.1"/>
    <property type="molecule type" value="Genomic_DNA"/>
</dbReference>
<evidence type="ECO:0000256" key="7">
    <source>
        <dbReference type="ARBA" id="ARBA00022960"/>
    </source>
</evidence>
<gene>
    <name evidence="12" type="ORF">F1D05_10335</name>
</gene>
<dbReference type="InterPro" id="IPR011095">
    <property type="entry name" value="Dala_Dala_lig_C"/>
</dbReference>
<protein>
    <submittedName>
        <fullName evidence="12">ATP-grasp domain-containing protein</fullName>
    </submittedName>
</protein>
<dbReference type="InterPro" id="IPR011127">
    <property type="entry name" value="Dala_Dala_lig_N"/>
</dbReference>
<evidence type="ECO:0000256" key="8">
    <source>
        <dbReference type="ARBA" id="ARBA00022984"/>
    </source>
</evidence>
<dbReference type="GO" id="GO:0005524">
    <property type="term" value="F:ATP binding"/>
    <property type="evidence" value="ECO:0007669"/>
    <property type="project" value="UniProtKB-UniRule"/>
</dbReference>
<dbReference type="InterPro" id="IPR016185">
    <property type="entry name" value="PreATP-grasp_dom_sf"/>
</dbReference>
<evidence type="ECO:0000313" key="12">
    <source>
        <dbReference type="EMBL" id="QNE18222.1"/>
    </source>
</evidence>
<dbReference type="GO" id="GO:0005737">
    <property type="term" value="C:cytoplasm"/>
    <property type="evidence" value="ECO:0007669"/>
    <property type="project" value="UniProtKB-SubCell"/>
</dbReference>
<dbReference type="PANTHER" id="PTHR23132:SF23">
    <property type="entry name" value="D-ALANINE--D-ALANINE LIGASE B"/>
    <property type="match status" value="1"/>
</dbReference>
<sequence length="363" mass="38171">MTSLIDAHDHAAISRQTDALRIWHEGREAGLNVALVYGGLSAEDRLYIAESPTDQLSVTALSGSLTEIGATFTILDPCDPRFIAELLNFDVALSNLHGPYGEDGRLQGLLDYLRTPFCGSGVAAAAIAANKILCKQAMKGLGIPTPAWQVWKQGTTPQWAGRPVMVKPAQGGSSVGMSLVRQEAALLPALEHAWATDPCLVLVEEHITGLPVTVGLLELPDGLLVFPPLATEVHAGEFYDAAAKLDADGQGTVSVTAADLPAAVLDSLTRYAVALWEGLGCRGSARIDFMVTGAGELFALEVNTTPGMSRDANFVTGAGLCGLSHVDVVRAVLREALTRASYDVPLPTPVFNVGPAIVREPAS</sequence>
<dbReference type="AlphaFoldDB" id="A0A7G6WW57"/>
<evidence type="ECO:0000256" key="10">
    <source>
        <dbReference type="PROSITE-ProRule" id="PRU00409"/>
    </source>
</evidence>
<reference evidence="12 13" key="2">
    <citation type="journal article" date="2020" name="Microbiol. Resour. Announc.">
        <title>Antarctic desert soil bacteria exhibit high novel natural product potential, evaluated through long-read genome sequencing and comparative genomics.</title>
        <authorList>
            <person name="Benaud N."/>
            <person name="Edwards R.J."/>
            <person name="Amos T.G."/>
            <person name="D'Agostino P.M."/>
            <person name="Gutierrez-Chavez C."/>
            <person name="Montgomery K."/>
            <person name="Nicetic I."/>
            <person name="Ferrari B.C."/>
        </authorList>
    </citation>
    <scope>NUCLEOTIDE SEQUENCE [LARGE SCALE GENOMIC DNA]</scope>
    <source>
        <strain evidence="12 13">SPB151</strain>
    </source>
</reference>
<organism evidence="12 13">
    <name type="scientific">Kribbella qitaiheensis</name>
    <dbReference type="NCBI Taxonomy" id="1544730"/>
    <lineage>
        <taxon>Bacteria</taxon>
        <taxon>Bacillati</taxon>
        <taxon>Actinomycetota</taxon>
        <taxon>Actinomycetes</taxon>
        <taxon>Propionibacteriales</taxon>
        <taxon>Kribbellaceae</taxon>
        <taxon>Kribbella</taxon>
    </lineage>
</organism>
<dbReference type="SUPFAM" id="SSF52440">
    <property type="entry name" value="PreATP-grasp domain"/>
    <property type="match status" value="1"/>
</dbReference>
<evidence type="ECO:0000256" key="4">
    <source>
        <dbReference type="ARBA" id="ARBA00022598"/>
    </source>
</evidence>
<keyword evidence="8" id="KW-0573">Peptidoglycan synthesis</keyword>
<keyword evidence="7" id="KW-0133">Cell shape</keyword>
<reference evidence="13" key="1">
    <citation type="submission" date="2019-09" db="EMBL/GenBank/DDBJ databases">
        <title>Antimicrobial potential of Antarctic Bacteria.</title>
        <authorList>
            <person name="Benaud N."/>
            <person name="Edwards R.J."/>
            <person name="Ferrari B.C."/>
        </authorList>
    </citation>
    <scope>NUCLEOTIDE SEQUENCE [LARGE SCALE GENOMIC DNA]</scope>
    <source>
        <strain evidence="13">SPB151</strain>
    </source>
</reference>
<evidence type="ECO:0000256" key="9">
    <source>
        <dbReference type="ARBA" id="ARBA00023316"/>
    </source>
</evidence>
<dbReference type="GO" id="GO:0008360">
    <property type="term" value="P:regulation of cell shape"/>
    <property type="evidence" value="ECO:0007669"/>
    <property type="project" value="UniProtKB-KW"/>
</dbReference>
<keyword evidence="3" id="KW-0963">Cytoplasm</keyword>
<evidence type="ECO:0000256" key="1">
    <source>
        <dbReference type="ARBA" id="ARBA00004496"/>
    </source>
</evidence>
<comment type="similarity">
    <text evidence="2">Belongs to the D-alanine--D-alanine ligase family.</text>
</comment>
<dbReference type="Gene3D" id="3.30.1490.20">
    <property type="entry name" value="ATP-grasp fold, A domain"/>
    <property type="match status" value="1"/>
</dbReference>
<keyword evidence="13" id="KW-1185">Reference proteome</keyword>
<evidence type="ECO:0000256" key="3">
    <source>
        <dbReference type="ARBA" id="ARBA00022490"/>
    </source>
</evidence>
<keyword evidence="6 10" id="KW-0067">ATP-binding</keyword>
<dbReference type="InterPro" id="IPR011761">
    <property type="entry name" value="ATP-grasp"/>
</dbReference>
<feature type="domain" description="ATP-grasp" evidence="11">
    <location>
        <begin position="135"/>
        <end position="334"/>
    </location>
</feature>
<accession>A0A7G6WW57</accession>
<dbReference type="Gene3D" id="3.30.470.20">
    <property type="entry name" value="ATP-grasp fold, B domain"/>
    <property type="match status" value="1"/>
</dbReference>
<dbReference type="InterPro" id="IPR013815">
    <property type="entry name" value="ATP_grasp_subdomain_1"/>
</dbReference>
<dbReference type="Pfam" id="PF01820">
    <property type="entry name" value="Dala_Dala_lig_N"/>
    <property type="match status" value="1"/>
</dbReference>
<dbReference type="GO" id="GO:0046872">
    <property type="term" value="F:metal ion binding"/>
    <property type="evidence" value="ECO:0007669"/>
    <property type="project" value="InterPro"/>
</dbReference>
<dbReference type="PANTHER" id="PTHR23132">
    <property type="entry name" value="D-ALANINE--D-ALANINE LIGASE"/>
    <property type="match status" value="1"/>
</dbReference>
<evidence type="ECO:0000256" key="2">
    <source>
        <dbReference type="ARBA" id="ARBA00010871"/>
    </source>
</evidence>
<dbReference type="PROSITE" id="PS00844">
    <property type="entry name" value="DALA_DALA_LIGASE_2"/>
    <property type="match status" value="1"/>
</dbReference>
<dbReference type="GO" id="GO:0008716">
    <property type="term" value="F:D-alanine-D-alanine ligase activity"/>
    <property type="evidence" value="ECO:0007669"/>
    <property type="project" value="InterPro"/>
</dbReference>
<evidence type="ECO:0000256" key="5">
    <source>
        <dbReference type="ARBA" id="ARBA00022741"/>
    </source>
</evidence>
<dbReference type="GO" id="GO:0009252">
    <property type="term" value="P:peptidoglycan biosynthetic process"/>
    <property type="evidence" value="ECO:0007669"/>
    <property type="project" value="UniProtKB-KW"/>
</dbReference>
<dbReference type="Gene3D" id="3.40.50.20">
    <property type="match status" value="1"/>
</dbReference>
<dbReference type="PROSITE" id="PS50975">
    <property type="entry name" value="ATP_GRASP"/>
    <property type="match status" value="1"/>
</dbReference>
<keyword evidence="5 10" id="KW-0547">Nucleotide-binding</keyword>
<keyword evidence="4" id="KW-0436">Ligase</keyword>
<evidence type="ECO:0000313" key="13">
    <source>
        <dbReference type="Proteomes" id="UP000515563"/>
    </source>
</evidence>
<comment type="subcellular location">
    <subcellularLocation>
        <location evidence="1">Cytoplasm</location>
    </subcellularLocation>
</comment>
<name>A0A7G6WW57_9ACTN</name>
<dbReference type="SUPFAM" id="SSF56059">
    <property type="entry name" value="Glutathione synthetase ATP-binding domain-like"/>
    <property type="match status" value="1"/>
</dbReference>
<proteinExistence type="inferred from homology"/>
<evidence type="ECO:0000256" key="6">
    <source>
        <dbReference type="ARBA" id="ARBA00022840"/>
    </source>
</evidence>
<dbReference type="Proteomes" id="UP000515563">
    <property type="component" value="Chromosome"/>
</dbReference>
<dbReference type="Pfam" id="PF07478">
    <property type="entry name" value="Dala_Dala_lig_C"/>
    <property type="match status" value="1"/>
</dbReference>
<dbReference type="KEGG" id="kqi:F1D05_10335"/>
<dbReference type="PROSITE" id="PS00843">
    <property type="entry name" value="DALA_DALA_LIGASE_1"/>
    <property type="match status" value="1"/>
</dbReference>
<evidence type="ECO:0000259" key="11">
    <source>
        <dbReference type="PROSITE" id="PS50975"/>
    </source>
</evidence>